<dbReference type="Proteomes" id="UP000177610">
    <property type="component" value="Unassembled WGS sequence"/>
</dbReference>
<dbReference type="InterPro" id="IPR016454">
    <property type="entry name" value="Cysteine_dSase"/>
</dbReference>
<dbReference type="EMBL" id="MFEH01000004">
    <property type="protein sequence ID" value="OGE73862.1"/>
    <property type="molecule type" value="Genomic_DNA"/>
</dbReference>
<dbReference type="PANTHER" id="PTHR11601:SF34">
    <property type="entry name" value="CYSTEINE DESULFURASE"/>
    <property type="match status" value="1"/>
</dbReference>
<dbReference type="Pfam" id="PF00266">
    <property type="entry name" value="Aminotran_5"/>
    <property type="match status" value="1"/>
</dbReference>
<evidence type="ECO:0000256" key="6">
    <source>
        <dbReference type="ARBA" id="ARBA00022898"/>
    </source>
</evidence>
<evidence type="ECO:0000256" key="2">
    <source>
        <dbReference type="ARBA" id="ARBA00006490"/>
    </source>
</evidence>
<proteinExistence type="inferred from homology"/>
<comment type="catalytic activity">
    <reaction evidence="9">
        <text>(sulfur carrier)-H + L-cysteine = (sulfur carrier)-SH + L-alanine</text>
        <dbReference type="Rhea" id="RHEA:43892"/>
        <dbReference type="Rhea" id="RHEA-COMP:14737"/>
        <dbReference type="Rhea" id="RHEA-COMP:14739"/>
        <dbReference type="ChEBI" id="CHEBI:29917"/>
        <dbReference type="ChEBI" id="CHEBI:35235"/>
        <dbReference type="ChEBI" id="CHEBI:57972"/>
        <dbReference type="ChEBI" id="CHEBI:64428"/>
        <dbReference type="EC" id="2.8.1.7"/>
    </reaction>
</comment>
<organism evidence="12 13">
    <name type="scientific">Candidatus Doudnabacteria bacterium RIFCSPHIGHO2_01_FULL_41_86</name>
    <dbReference type="NCBI Taxonomy" id="1817821"/>
    <lineage>
        <taxon>Bacteria</taxon>
        <taxon>Candidatus Doudnaibacteriota</taxon>
    </lineage>
</organism>
<evidence type="ECO:0000256" key="5">
    <source>
        <dbReference type="ARBA" id="ARBA00022723"/>
    </source>
</evidence>
<dbReference type="Gene3D" id="3.40.640.10">
    <property type="entry name" value="Type I PLP-dependent aspartate aminotransferase-like (Major domain)"/>
    <property type="match status" value="1"/>
</dbReference>
<comment type="caution">
    <text evidence="12">The sequence shown here is derived from an EMBL/GenBank/DDBJ whole genome shotgun (WGS) entry which is preliminary data.</text>
</comment>
<evidence type="ECO:0000256" key="1">
    <source>
        <dbReference type="ARBA" id="ARBA00001933"/>
    </source>
</evidence>
<evidence type="ECO:0000256" key="3">
    <source>
        <dbReference type="ARBA" id="ARBA00012239"/>
    </source>
</evidence>
<dbReference type="PROSITE" id="PS00595">
    <property type="entry name" value="AA_TRANSFER_CLASS_5"/>
    <property type="match status" value="1"/>
</dbReference>
<dbReference type="InterPro" id="IPR000192">
    <property type="entry name" value="Aminotrans_V_dom"/>
</dbReference>
<dbReference type="Gene3D" id="3.90.1150.10">
    <property type="entry name" value="Aspartate Aminotransferase, domain 1"/>
    <property type="match status" value="1"/>
</dbReference>
<keyword evidence="4" id="KW-0808">Transferase</keyword>
<evidence type="ECO:0000256" key="8">
    <source>
        <dbReference type="ARBA" id="ARBA00023014"/>
    </source>
</evidence>
<evidence type="ECO:0000259" key="11">
    <source>
        <dbReference type="Pfam" id="PF00266"/>
    </source>
</evidence>
<dbReference type="SUPFAM" id="SSF53383">
    <property type="entry name" value="PLP-dependent transferases"/>
    <property type="match status" value="1"/>
</dbReference>
<dbReference type="Gene3D" id="1.10.260.50">
    <property type="match status" value="1"/>
</dbReference>
<evidence type="ECO:0000313" key="13">
    <source>
        <dbReference type="Proteomes" id="UP000177610"/>
    </source>
</evidence>
<evidence type="ECO:0000256" key="10">
    <source>
        <dbReference type="RuleBase" id="RU004504"/>
    </source>
</evidence>
<keyword evidence="6" id="KW-0663">Pyridoxal phosphate</keyword>
<evidence type="ECO:0000256" key="4">
    <source>
        <dbReference type="ARBA" id="ARBA00022679"/>
    </source>
</evidence>
<feature type="domain" description="Aminotransferase class V" evidence="11">
    <location>
        <begin position="4"/>
        <end position="376"/>
    </location>
</feature>
<reference evidence="12 13" key="1">
    <citation type="journal article" date="2016" name="Nat. Commun.">
        <title>Thousands of microbial genomes shed light on interconnected biogeochemical processes in an aquifer system.</title>
        <authorList>
            <person name="Anantharaman K."/>
            <person name="Brown C.T."/>
            <person name="Hug L.A."/>
            <person name="Sharon I."/>
            <person name="Castelle C.J."/>
            <person name="Probst A.J."/>
            <person name="Thomas B.C."/>
            <person name="Singh A."/>
            <person name="Wilkins M.J."/>
            <person name="Karaoz U."/>
            <person name="Brodie E.L."/>
            <person name="Williams K.H."/>
            <person name="Hubbard S.S."/>
            <person name="Banfield J.F."/>
        </authorList>
    </citation>
    <scope>NUCLEOTIDE SEQUENCE [LARGE SCALE GENOMIC DNA]</scope>
</reference>
<comment type="similarity">
    <text evidence="2">Belongs to the class-V pyridoxal-phosphate-dependent aminotransferase family. NifS/IscS subfamily.</text>
</comment>
<dbReference type="PANTHER" id="PTHR11601">
    <property type="entry name" value="CYSTEINE DESULFURYLASE FAMILY MEMBER"/>
    <property type="match status" value="1"/>
</dbReference>
<evidence type="ECO:0000256" key="9">
    <source>
        <dbReference type="ARBA" id="ARBA00050776"/>
    </source>
</evidence>
<dbReference type="InterPro" id="IPR015424">
    <property type="entry name" value="PyrdxlP-dep_Trfase"/>
</dbReference>
<keyword evidence="5" id="KW-0479">Metal-binding</keyword>
<dbReference type="GO" id="GO:0051536">
    <property type="term" value="F:iron-sulfur cluster binding"/>
    <property type="evidence" value="ECO:0007669"/>
    <property type="project" value="UniProtKB-KW"/>
</dbReference>
<dbReference type="STRING" id="1817821.A2717_04490"/>
<evidence type="ECO:0000256" key="7">
    <source>
        <dbReference type="ARBA" id="ARBA00023004"/>
    </source>
</evidence>
<dbReference type="InterPro" id="IPR015422">
    <property type="entry name" value="PyrdxlP-dep_Trfase_small"/>
</dbReference>
<dbReference type="GO" id="GO:0031071">
    <property type="term" value="F:cysteine desulfurase activity"/>
    <property type="evidence" value="ECO:0007669"/>
    <property type="project" value="UniProtKB-EC"/>
</dbReference>
<sequence>MKRIYLDYAATTPVDKRVVKAMRDFELEHFGNPSSTHREGQTARAKIDFARETIAKFLNARPQEIIFTSGATEANNLAIKGIVQHYYLNNYKQKPHVVTTKLEHQSVYNIIKDLEKKGIVEATFVQPDKDGIIKVQEVLEAVRENTILVSTIFVSNEIGSVLPIREIGNHLSTLTYNLKPAFHVDGVQAAKFYNLNVEKLNCDLLTLSAHKISGPKGIGALFVKTGVKLDKLMEGGSQEYGLRPGTQNTSGIIGFAHAVELLGPLEQRQKNSEKISKLRDKFIKNLLKISGIELNGPLGDNRTADIVSLTIRDVDQDAIMTALDLAGIAASTGSACVSGSSTPSHVIEALGKVKNGSAATVRFTLGLQTTSKDLDYTTAQLKQIIENLIK</sequence>
<evidence type="ECO:0000313" key="12">
    <source>
        <dbReference type="EMBL" id="OGE73862.1"/>
    </source>
</evidence>
<dbReference type="GO" id="GO:0046872">
    <property type="term" value="F:metal ion binding"/>
    <property type="evidence" value="ECO:0007669"/>
    <property type="project" value="UniProtKB-KW"/>
</dbReference>
<dbReference type="InterPro" id="IPR015421">
    <property type="entry name" value="PyrdxlP-dep_Trfase_major"/>
</dbReference>
<dbReference type="AlphaFoldDB" id="A0A1F5N8K0"/>
<dbReference type="InterPro" id="IPR020578">
    <property type="entry name" value="Aminotrans_V_PyrdxlP_BS"/>
</dbReference>
<accession>A0A1F5N8K0</accession>
<dbReference type="EC" id="2.8.1.7" evidence="3"/>
<keyword evidence="7" id="KW-0408">Iron</keyword>
<dbReference type="PIRSF" id="PIRSF005572">
    <property type="entry name" value="NifS"/>
    <property type="match status" value="1"/>
</dbReference>
<keyword evidence="8" id="KW-0411">Iron-sulfur</keyword>
<gene>
    <name evidence="12" type="ORF">A2717_04490</name>
</gene>
<comment type="cofactor">
    <cofactor evidence="1 10">
        <name>pyridoxal 5'-phosphate</name>
        <dbReference type="ChEBI" id="CHEBI:597326"/>
    </cofactor>
</comment>
<protein>
    <recommendedName>
        <fullName evidence="3">cysteine desulfurase</fullName>
        <ecNumber evidence="3">2.8.1.7</ecNumber>
    </recommendedName>
</protein>
<name>A0A1F5N8K0_9BACT</name>